<dbReference type="PANTHER" id="PTHR19282:SF452">
    <property type="entry name" value="LD03691P"/>
    <property type="match status" value="1"/>
</dbReference>
<dbReference type="EMBL" id="UZAE01012108">
    <property type="protein sequence ID" value="VDO03553.1"/>
    <property type="molecule type" value="Genomic_DNA"/>
</dbReference>
<evidence type="ECO:0000256" key="2">
    <source>
        <dbReference type="ARBA" id="ARBA00022692"/>
    </source>
</evidence>
<dbReference type="Proteomes" id="UP000278807">
    <property type="component" value="Unassembled WGS sequence"/>
</dbReference>
<keyword evidence="4 5" id="KW-0472">Membrane</keyword>
<comment type="subcellular location">
    <subcellularLocation>
        <location evidence="1">Membrane</location>
        <topology evidence="1">Multi-pass membrane protein</topology>
    </subcellularLocation>
</comment>
<dbReference type="PANTHER" id="PTHR19282">
    <property type="entry name" value="TETRASPANIN"/>
    <property type="match status" value="1"/>
</dbReference>
<feature type="transmembrane region" description="Helical" evidence="5">
    <location>
        <begin position="38"/>
        <end position="55"/>
    </location>
</feature>
<evidence type="ECO:0000313" key="7">
    <source>
        <dbReference type="Proteomes" id="UP000278807"/>
    </source>
</evidence>
<organism evidence="8">
    <name type="scientific">Rodentolepis nana</name>
    <name type="common">Dwarf tapeworm</name>
    <name type="synonym">Hymenolepis nana</name>
    <dbReference type="NCBI Taxonomy" id="102285"/>
    <lineage>
        <taxon>Eukaryota</taxon>
        <taxon>Metazoa</taxon>
        <taxon>Spiralia</taxon>
        <taxon>Lophotrochozoa</taxon>
        <taxon>Platyhelminthes</taxon>
        <taxon>Cestoda</taxon>
        <taxon>Eucestoda</taxon>
        <taxon>Cyclophyllidea</taxon>
        <taxon>Hymenolepididae</taxon>
        <taxon>Rodentolepis</taxon>
    </lineage>
</organism>
<keyword evidence="3 5" id="KW-1133">Transmembrane helix</keyword>
<evidence type="ECO:0000256" key="5">
    <source>
        <dbReference type="SAM" id="Phobius"/>
    </source>
</evidence>
<dbReference type="PRINTS" id="PR00259">
    <property type="entry name" value="TMFOUR"/>
</dbReference>
<feature type="transmembrane region" description="Helical" evidence="5">
    <location>
        <begin position="67"/>
        <end position="88"/>
    </location>
</feature>
<name>A0A158QHN2_RODNA</name>
<reference evidence="8" key="1">
    <citation type="submission" date="2016-04" db="UniProtKB">
        <authorList>
            <consortium name="WormBaseParasite"/>
        </authorList>
    </citation>
    <scope>IDENTIFICATION</scope>
</reference>
<evidence type="ECO:0000256" key="3">
    <source>
        <dbReference type="ARBA" id="ARBA00022989"/>
    </source>
</evidence>
<feature type="transmembrane region" description="Helical" evidence="5">
    <location>
        <begin position="15"/>
        <end position="33"/>
    </location>
</feature>
<dbReference type="InterPro" id="IPR018499">
    <property type="entry name" value="Tetraspanin/Peripherin"/>
</dbReference>
<keyword evidence="7" id="KW-1185">Reference proteome</keyword>
<feature type="transmembrane region" description="Helical" evidence="5">
    <location>
        <begin position="126"/>
        <end position="146"/>
    </location>
</feature>
<dbReference type="Pfam" id="PF00335">
    <property type="entry name" value="Tetraspanin"/>
    <property type="match status" value="1"/>
</dbReference>
<dbReference type="OrthoDB" id="5870230at2759"/>
<feature type="transmembrane region" description="Helical" evidence="5">
    <location>
        <begin position="100"/>
        <end position="120"/>
    </location>
</feature>
<proteinExistence type="predicted"/>
<evidence type="ECO:0000256" key="1">
    <source>
        <dbReference type="ARBA" id="ARBA00004141"/>
    </source>
</evidence>
<protein>
    <submittedName>
        <fullName evidence="8">Tetraspanin</fullName>
    </submittedName>
</protein>
<dbReference type="STRING" id="102285.A0A158QHN2"/>
<dbReference type="WBParaSite" id="HNAJ_0000769701-mRNA-1">
    <property type="protein sequence ID" value="HNAJ_0000769701-mRNA-1"/>
    <property type="gene ID" value="HNAJ_0000769701"/>
</dbReference>
<dbReference type="AlphaFoldDB" id="A0A158QHN2"/>
<reference evidence="6 7" key="2">
    <citation type="submission" date="2018-11" db="EMBL/GenBank/DDBJ databases">
        <authorList>
            <consortium name="Pathogen Informatics"/>
        </authorList>
    </citation>
    <scope>NUCLEOTIDE SEQUENCE [LARGE SCALE GENOMIC DNA]</scope>
</reference>
<dbReference type="GO" id="GO:0016020">
    <property type="term" value="C:membrane"/>
    <property type="evidence" value="ECO:0007669"/>
    <property type="project" value="UniProtKB-SubCell"/>
</dbReference>
<evidence type="ECO:0000313" key="6">
    <source>
        <dbReference type="EMBL" id="VDO03553.1"/>
    </source>
</evidence>
<keyword evidence="2 5" id="KW-0812">Transmembrane</keyword>
<accession>A0A158QHN2</accession>
<evidence type="ECO:0000256" key="4">
    <source>
        <dbReference type="ARBA" id="ARBA00023136"/>
    </source>
</evidence>
<sequence>MPKVTITGCFKCVKYALFAFCLIAWVSHLLALIYFYRFFILGLVAFIWGIVARATGHFGPLETHLPAVANGANLLIAVGFIIMFVGFLGCCGAIRESQTLLFSGRDFGSVFYLFVSFLNFKMLDTFFLSIYLCFILLMAAGLWAVAWKPRVPVYLHGSLEKLIQSYKTDGNSDDIKLLNFIQAKVIECIFSYC</sequence>
<gene>
    <name evidence="6" type="ORF">HNAJ_LOCUS7693</name>
</gene>
<evidence type="ECO:0000313" key="8">
    <source>
        <dbReference type="WBParaSite" id="HNAJ_0000769701-mRNA-1"/>
    </source>
</evidence>